<name>A0A955LAS9_9BACT</name>
<organism evidence="1 2">
    <name type="scientific">Candidatus Dojkabacteria bacterium</name>
    <dbReference type="NCBI Taxonomy" id="2099670"/>
    <lineage>
        <taxon>Bacteria</taxon>
        <taxon>Candidatus Dojkabacteria</taxon>
    </lineage>
</organism>
<comment type="caution">
    <text evidence="1">The sequence shown here is derived from an EMBL/GenBank/DDBJ whole genome shotgun (WGS) entry which is preliminary data.</text>
</comment>
<dbReference type="Proteomes" id="UP000714915">
    <property type="component" value="Unassembled WGS sequence"/>
</dbReference>
<accession>A0A955LAS9</accession>
<protein>
    <submittedName>
        <fullName evidence="1">Uncharacterized protein</fullName>
    </submittedName>
</protein>
<dbReference type="EMBL" id="JAGQLF010000047">
    <property type="protein sequence ID" value="MCA9387098.1"/>
    <property type="molecule type" value="Genomic_DNA"/>
</dbReference>
<proteinExistence type="predicted"/>
<reference evidence="1" key="2">
    <citation type="journal article" date="2021" name="Microbiome">
        <title>Successional dynamics and alternative stable states in a saline activated sludge microbial community over 9 years.</title>
        <authorList>
            <person name="Wang Y."/>
            <person name="Ye J."/>
            <person name="Ju F."/>
            <person name="Liu L."/>
            <person name="Boyd J.A."/>
            <person name="Deng Y."/>
            <person name="Parks D.H."/>
            <person name="Jiang X."/>
            <person name="Yin X."/>
            <person name="Woodcroft B.J."/>
            <person name="Tyson G.W."/>
            <person name="Hugenholtz P."/>
            <person name="Polz M.F."/>
            <person name="Zhang T."/>
        </authorList>
    </citation>
    <scope>NUCLEOTIDE SEQUENCE</scope>
    <source>
        <strain evidence="1">HKST-UBA09</strain>
    </source>
</reference>
<evidence type="ECO:0000313" key="1">
    <source>
        <dbReference type="EMBL" id="MCA9387098.1"/>
    </source>
</evidence>
<evidence type="ECO:0000313" key="2">
    <source>
        <dbReference type="Proteomes" id="UP000714915"/>
    </source>
</evidence>
<reference evidence="1" key="1">
    <citation type="submission" date="2020-04" db="EMBL/GenBank/DDBJ databases">
        <authorList>
            <person name="Zhang T."/>
        </authorList>
    </citation>
    <scope>NUCLEOTIDE SEQUENCE</scope>
    <source>
        <strain evidence="1">HKST-UBA09</strain>
    </source>
</reference>
<sequence>MSDSSPDNIINIFTGEHEISLDQVCILDYPSLIEDYKHPRLNQTKKLMNEDIFPEDGVVSFIMLKAFQLILYPQHNGLNSSIIDCIEFISSEEATAYQKDLLIWDCLRLNIKTVRDGIDLIPSFGSPLKIELLSDMDIESFYSTIIGLVSNYVRNQFRSNYGIRFLTNPRVNVPTYFDSTQGEIYENHTITFPKSLRFDSSILFALDYYAENFGEKEEDTELLVSIAKRCIKNQINTLRDVVGSAKVYNANVLETKELELLYNAVNRFIIDFLSQDKDNKIIRISDYL</sequence>
<dbReference type="AlphaFoldDB" id="A0A955LAS9"/>
<gene>
    <name evidence="1" type="ORF">KC669_03630</name>
</gene>